<dbReference type="AlphaFoldDB" id="A0A0F7SN27"/>
<proteinExistence type="predicted"/>
<dbReference type="InterPro" id="IPR032675">
    <property type="entry name" value="LRR_dom_sf"/>
</dbReference>
<protein>
    <recommendedName>
        <fullName evidence="3">F-box domain-containing protein</fullName>
    </recommendedName>
</protein>
<reference evidence="2" key="1">
    <citation type="submission" date="2014-08" db="EMBL/GenBank/DDBJ databases">
        <authorList>
            <person name="Sharma Rahul"/>
            <person name="Thines Marco"/>
        </authorList>
    </citation>
    <scope>NUCLEOTIDE SEQUENCE</scope>
</reference>
<dbReference type="Gene3D" id="3.80.10.10">
    <property type="entry name" value="Ribonuclease Inhibitor"/>
    <property type="match status" value="1"/>
</dbReference>
<name>A0A0F7SN27_PHARH</name>
<evidence type="ECO:0000313" key="2">
    <source>
        <dbReference type="EMBL" id="CED82796.1"/>
    </source>
</evidence>
<accession>A0A0F7SN27</accession>
<organism evidence="2">
    <name type="scientific">Phaffia rhodozyma</name>
    <name type="common">Yeast</name>
    <name type="synonym">Xanthophyllomyces dendrorhous</name>
    <dbReference type="NCBI Taxonomy" id="264483"/>
    <lineage>
        <taxon>Eukaryota</taxon>
        <taxon>Fungi</taxon>
        <taxon>Dikarya</taxon>
        <taxon>Basidiomycota</taxon>
        <taxon>Agaricomycotina</taxon>
        <taxon>Tremellomycetes</taxon>
        <taxon>Cystofilobasidiales</taxon>
        <taxon>Mrakiaceae</taxon>
        <taxon>Phaffia</taxon>
    </lineage>
</organism>
<dbReference type="EMBL" id="LN483142">
    <property type="protein sequence ID" value="CED82796.1"/>
    <property type="molecule type" value="Genomic_DNA"/>
</dbReference>
<evidence type="ECO:0000256" key="1">
    <source>
        <dbReference type="SAM" id="MobiDB-lite"/>
    </source>
</evidence>
<dbReference type="SUPFAM" id="SSF52047">
    <property type="entry name" value="RNI-like"/>
    <property type="match status" value="1"/>
</dbReference>
<feature type="region of interest" description="Disordered" evidence="1">
    <location>
        <begin position="356"/>
        <end position="386"/>
    </location>
</feature>
<evidence type="ECO:0008006" key="3">
    <source>
        <dbReference type="Google" id="ProtNLM"/>
    </source>
</evidence>
<sequence>MSAFKLVIPMEIWADVLFFGVGPPAQEKAMAEHGRRELRDRRKIVVQVCRGWKKAAWKYLFIDPYLPTPQSLHQFTSILVSADKKWDDLRHSPHSLPGAYVRTLDLSHLCYEAKPVSASSSSSVSRLADIVHRPWMQSQLLCQLIPLVPSVETLVLPSGEGGLMLSRGIFLRALKESELSSNLKRLKGLGMLMNGVIDGRGVDPLVSLLEGLPALEELSVVGGGGVDMPPSDEFIENNPQPMLYLKNLQHLSLIGIRSSLLLQALIDSDLPELTSLHLTSYHSTEWDLTTPLLQKHGWKLKSLTFIHLPDFPQPALPFPENTLLICPSLESLQFETFPHNTPPSLSFFDPIPPPVPAETSVRPAPPPPPSKLRHVILPRPPNSKPATEGYKRLMSDLSHPSVLPSLSSLTFTKFNWVHSPNGGSGGASSAGTNGIIREWAIMLGKRGVVVLDGKNKPCPDLAEVGGKWLLAELVKRRTVSALVGRERRRRSVRSWDDSEQSEDGG</sequence>